<dbReference type="PROSITE" id="PS51257">
    <property type="entry name" value="PROKAR_LIPOPROTEIN"/>
    <property type="match status" value="1"/>
</dbReference>
<reference evidence="1" key="1">
    <citation type="submission" date="2024-02" db="EMBL/GenBank/DDBJ databases">
        <title>Tomenella chthoni gen. nov. sp. nov., a member of the family Jonesiaceae isolated from bat guano.</title>
        <authorList>
            <person name="Miller S.L."/>
            <person name="King J."/>
            <person name="Sankaranarayanan K."/>
            <person name="Lawson P.A."/>
        </authorList>
    </citation>
    <scope>NUCLEOTIDE SEQUENCE</scope>
    <source>
        <strain evidence="1">BS-20</strain>
    </source>
</reference>
<organism evidence="1">
    <name type="scientific">Jonesiaceae bacterium BS-20</name>
    <dbReference type="NCBI Taxonomy" id="3120821"/>
    <lineage>
        <taxon>Bacteria</taxon>
        <taxon>Bacillati</taxon>
        <taxon>Actinomycetota</taxon>
        <taxon>Actinomycetes</taxon>
        <taxon>Micrococcales</taxon>
        <taxon>Jonesiaceae</taxon>
    </lineage>
</organism>
<name>A0AAU7DZ44_9MICO</name>
<gene>
    <name evidence="1" type="ORF">V5R04_07125</name>
</gene>
<dbReference type="AlphaFoldDB" id="A0AAU7DZ44"/>
<sequence length="183" mass="20443">MKKNGSKARLITFLFFVLTVGGCSSGPEAHSGPLYQDFDFAILEQEAQIVADCVEDRTGFVLDVFENGGVGYGSDTVPKAQSEAVSDEIDNCTAELIPQSPETFSVELLERLYGLQVDARNCYVDLGFDLPEPTSKETFIDEFQSGGMFWNVIQDLVVGHRLSESKQIEIFQECPDPFDFFWR</sequence>
<protein>
    <recommendedName>
        <fullName evidence="2">Lipoprotein</fullName>
    </recommendedName>
</protein>
<evidence type="ECO:0008006" key="2">
    <source>
        <dbReference type="Google" id="ProtNLM"/>
    </source>
</evidence>
<accession>A0AAU7DZ44</accession>
<evidence type="ECO:0000313" key="1">
    <source>
        <dbReference type="EMBL" id="XBH22975.1"/>
    </source>
</evidence>
<dbReference type="EMBL" id="CP146203">
    <property type="protein sequence ID" value="XBH22975.1"/>
    <property type="molecule type" value="Genomic_DNA"/>
</dbReference>
<proteinExistence type="predicted"/>